<reference evidence="6 7" key="1">
    <citation type="submission" date="2019-01" db="EMBL/GenBank/DDBJ databases">
        <title>Draft genome sequences of three monokaryotic isolates of the white-rot basidiomycete fungus Dichomitus squalens.</title>
        <authorList>
            <consortium name="DOE Joint Genome Institute"/>
            <person name="Lopez S.C."/>
            <person name="Andreopoulos B."/>
            <person name="Pangilinan J."/>
            <person name="Lipzen A."/>
            <person name="Riley R."/>
            <person name="Ahrendt S."/>
            <person name="Ng V."/>
            <person name="Barry K."/>
            <person name="Daum C."/>
            <person name="Grigoriev I.V."/>
            <person name="Hilden K.S."/>
            <person name="Makela M.R."/>
            <person name="de Vries R.P."/>
        </authorList>
    </citation>
    <scope>NUCLEOTIDE SEQUENCE [LARGE SCALE GENOMIC DNA]</scope>
    <source>
        <strain evidence="6 7">CBS 464.89</strain>
    </source>
</reference>
<keyword evidence="1 3" id="KW-0853">WD repeat</keyword>
<feature type="repeat" description="WD" evidence="3">
    <location>
        <begin position="335"/>
        <end position="376"/>
    </location>
</feature>
<dbReference type="InterPro" id="IPR015943">
    <property type="entry name" value="WD40/YVTN_repeat-like_dom_sf"/>
</dbReference>
<dbReference type="PROSITE" id="PS00678">
    <property type="entry name" value="WD_REPEATS_1"/>
    <property type="match status" value="3"/>
</dbReference>
<dbReference type="AlphaFoldDB" id="A0A4Q9PCE7"/>
<dbReference type="STRING" id="114155.A0A4Q9PCE7"/>
<feature type="compositionally biased region" description="Polar residues" evidence="4">
    <location>
        <begin position="295"/>
        <end position="306"/>
    </location>
</feature>
<dbReference type="InterPro" id="IPR036322">
    <property type="entry name" value="WD40_repeat_dom_sf"/>
</dbReference>
<evidence type="ECO:0000256" key="4">
    <source>
        <dbReference type="SAM" id="MobiDB-lite"/>
    </source>
</evidence>
<dbReference type="PANTHER" id="PTHR19879">
    <property type="entry name" value="TRANSCRIPTION INITIATION FACTOR TFIID"/>
    <property type="match status" value="1"/>
</dbReference>
<evidence type="ECO:0000256" key="3">
    <source>
        <dbReference type="PROSITE-ProRule" id="PRU00221"/>
    </source>
</evidence>
<sequence>MQTKFTQRRHIITYLRTHFESWSEYANSEECGLTIKQEDLRFVSGTVKTTRWASSAWAGSHKNKQASVTVQVPNMASLDLKVSVEEQNLPYSWYNKGPITDPKSKAPAVGLLTNQQASLPSTTSTEETRDQCLFFNYFTAKKRLWFNRVMQGAAGPHQLPPGGPDPEGNEPIGGESGSDDEALSTYTSYNPVAYLLDYILAHSEADMAIASDRDLIAIFGEEGVPEDIYAGLEELQPEVEVDESGVGTVSVDTTWLDKQLASETAILTRTEGDINEAGAHSGSEELQATLGGPETETTSFDHQNPLEQDPEDEDEDDPEAAERRKAQMAVWEPAANGHTGSITALAVSPDSKWVASGSDDTMIILWDTEEQSVVRKWESHGDIVWHLAFSPDSARLASSGGEGRIMIWNVDSGEHLGTLGGHTEAVHTVVWSPDGTKLGSGSDDMTVRIWDAQNYECLHLLEGHNAMVTFVLFSHNGQYLASGGADYNCRLWNVDTGTLHKELTGHRGMVWTAAFDPVDNRIATASDDGSVRVWKVETGEELVVLHEHHGPVWVVAFTEDGKEILSGSSDSTLKICDSFSSKRVAIMEGHDSMVNAASLSPDGRYIASASSDNTVRFWRKKDGTNMKTFNEHNDKVTHVVFSPDGVTLSSGSDDGTVRIRVLKDFVKLD</sequence>
<evidence type="ECO:0000313" key="6">
    <source>
        <dbReference type="EMBL" id="TBU52470.1"/>
    </source>
</evidence>
<dbReference type="EMBL" id="ML145249">
    <property type="protein sequence ID" value="TBU52470.1"/>
    <property type="molecule type" value="Genomic_DNA"/>
</dbReference>
<feature type="repeat" description="WD" evidence="3">
    <location>
        <begin position="461"/>
        <end position="502"/>
    </location>
</feature>
<feature type="repeat" description="WD" evidence="3">
    <location>
        <begin position="629"/>
        <end position="659"/>
    </location>
</feature>
<protein>
    <submittedName>
        <fullName evidence="6">WD40 repeat-like protein</fullName>
    </submittedName>
</protein>
<organism evidence="6 7">
    <name type="scientific">Dichomitus squalens</name>
    <dbReference type="NCBI Taxonomy" id="114155"/>
    <lineage>
        <taxon>Eukaryota</taxon>
        <taxon>Fungi</taxon>
        <taxon>Dikarya</taxon>
        <taxon>Basidiomycota</taxon>
        <taxon>Agaricomycotina</taxon>
        <taxon>Agaricomycetes</taxon>
        <taxon>Polyporales</taxon>
        <taxon>Polyporaceae</taxon>
        <taxon>Dichomitus</taxon>
    </lineage>
</organism>
<evidence type="ECO:0000256" key="1">
    <source>
        <dbReference type="ARBA" id="ARBA00022574"/>
    </source>
</evidence>
<dbReference type="PANTHER" id="PTHR19879:SF9">
    <property type="entry name" value="TRANSCRIPTION INITIATION FACTOR TFIID SUBUNIT 5"/>
    <property type="match status" value="1"/>
</dbReference>
<gene>
    <name evidence="6" type="ORF">BD310DRAFT_832109</name>
</gene>
<evidence type="ECO:0000313" key="7">
    <source>
        <dbReference type="Proteomes" id="UP000292082"/>
    </source>
</evidence>
<feature type="region of interest" description="Disordered" evidence="4">
    <location>
        <begin position="155"/>
        <end position="183"/>
    </location>
</feature>
<dbReference type="InterPro" id="IPR055442">
    <property type="entry name" value="Beta-prop_EML-like_2nd"/>
</dbReference>
<dbReference type="PROSITE" id="PS50082">
    <property type="entry name" value="WD_REPEATS_2"/>
    <property type="match status" value="8"/>
</dbReference>
<dbReference type="PRINTS" id="PR00320">
    <property type="entry name" value="GPROTEINBRPT"/>
</dbReference>
<dbReference type="PROSITE" id="PS50294">
    <property type="entry name" value="WD_REPEATS_REGION"/>
    <property type="match status" value="7"/>
</dbReference>
<accession>A0A4Q9PCE7</accession>
<feature type="domain" description="EML-like second beta-propeller" evidence="5">
    <location>
        <begin position="343"/>
        <end position="511"/>
    </location>
</feature>
<dbReference type="SMART" id="SM00320">
    <property type="entry name" value="WD40"/>
    <property type="match status" value="8"/>
</dbReference>
<feature type="compositionally biased region" description="Acidic residues" evidence="4">
    <location>
        <begin position="308"/>
        <end position="319"/>
    </location>
</feature>
<dbReference type="CDD" id="cd00200">
    <property type="entry name" value="WD40"/>
    <property type="match status" value="1"/>
</dbReference>
<feature type="repeat" description="WD" evidence="3">
    <location>
        <begin position="503"/>
        <end position="544"/>
    </location>
</feature>
<evidence type="ECO:0000256" key="2">
    <source>
        <dbReference type="ARBA" id="ARBA00022737"/>
    </source>
</evidence>
<feature type="repeat" description="WD" evidence="3">
    <location>
        <begin position="377"/>
        <end position="418"/>
    </location>
</feature>
<name>A0A4Q9PCE7_9APHY</name>
<feature type="repeat" description="WD" evidence="3">
    <location>
        <begin position="545"/>
        <end position="586"/>
    </location>
</feature>
<keyword evidence="7" id="KW-1185">Reference proteome</keyword>
<feature type="repeat" description="WD" evidence="3">
    <location>
        <begin position="419"/>
        <end position="460"/>
    </location>
</feature>
<dbReference type="Pfam" id="PF00400">
    <property type="entry name" value="WD40"/>
    <property type="match status" value="3"/>
</dbReference>
<dbReference type="Proteomes" id="UP000292082">
    <property type="component" value="Unassembled WGS sequence"/>
</dbReference>
<dbReference type="InterPro" id="IPR019775">
    <property type="entry name" value="WD40_repeat_CS"/>
</dbReference>
<dbReference type="InterPro" id="IPR001680">
    <property type="entry name" value="WD40_rpt"/>
</dbReference>
<feature type="region of interest" description="Disordered" evidence="4">
    <location>
        <begin position="275"/>
        <end position="326"/>
    </location>
</feature>
<dbReference type="InterPro" id="IPR020472">
    <property type="entry name" value="WD40_PAC1"/>
</dbReference>
<dbReference type="Gene3D" id="2.130.10.10">
    <property type="entry name" value="YVTN repeat-like/Quinoprotein amine dehydrogenase"/>
    <property type="match status" value="3"/>
</dbReference>
<proteinExistence type="predicted"/>
<dbReference type="SUPFAM" id="SSF50978">
    <property type="entry name" value="WD40 repeat-like"/>
    <property type="match status" value="1"/>
</dbReference>
<evidence type="ECO:0000259" key="5">
    <source>
        <dbReference type="Pfam" id="PF23414"/>
    </source>
</evidence>
<dbReference type="Pfam" id="PF23414">
    <property type="entry name" value="Beta-prop_EML_2"/>
    <property type="match status" value="1"/>
</dbReference>
<feature type="repeat" description="WD" evidence="3">
    <location>
        <begin position="587"/>
        <end position="628"/>
    </location>
</feature>
<keyword evidence="2" id="KW-0677">Repeat</keyword>